<name>A0A2S2CYS7_9PROT</name>
<gene>
    <name evidence="6" type="ORF">DEW08_27135</name>
</gene>
<evidence type="ECO:0000256" key="1">
    <source>
        <dbReference type="ARBA" id="ARBA00023015"/>
    </source>
</evidence>
<dbReference type="PANTHER" id="PTHR30514">
    <property type="entry name" value="GLUCOKINASE"/>
    <property type="match status" value="1"/>
</dbReference>
<keyword evidence="6" id="KW-0614">Plasmid</keyword>
<geneLocation type="plasmid" evidence="6 7">
    <name>unnamed2</name>
</geneLocation>
<evidence type="ECO:0000256" key="2">
    <source>
        <dbReference type="ARBA" id="ARBA00023125"/>
    </source>
</evidence>
<dbReference type="EMBL" id="CP029357">
    <property type="protein sequence ID" value="AWK89664.1"/>
    <property type="molecule type" value="Genomic_DNA"/>
</dbReference>
<feature type="domain" description="HTH rpiR-type" evidence="4">
    <location>
        <begin position="1"/>
        <end position="75"/>
    </location>
</feature>
<dbReference type="GO" id="GO:0003700">
    <property type="term" value="F:DNA-binding transcription factor activity"/>
    <property type="evidence" value="ECO:0007669"/>
    <property type="project" value="InterPro"/>
</dbReference>
<keyword evidence="7" id="KW-1185">Reference proteome</keyword>
<dbReference type="SUPFAM" id="SSF46689">
    <property type="entry name" value="Homeodomain-like"/>
    <property type="match status" value="1"/>
</dbReference>
<dbReference type="AlphaFoldDB" id="A0A2S2CYS7"/>
<keyword evidence="3" id="KW-0804">Transcription</keyword>
<dbReference type="Proteomes" id="UP000245629">
    <property type="component" value="Plasmid unnamed2"/>
</dbReference>
<protein>
    <submittedName>
        <fullName evidence="6">Transcriptional regulator</fullName>
    </submittedName>
</protein>
<evidence type="ECO:0000259" key="4">
    <source>
        <dbReference type="PROSITE" id="PS51071"/>
    </source>
</evidence>
<dbReference type="Pfam" id="PF01418">
    <property type="entry name" value="HTH_6"/>
    <property type="match status" value="1"/>
</dbReference>
<dbReference type="RefSeq" id="WP_109333186.1">
    <property type="nucleotide sequence ID" value="NZ_CP029357.1"/>
</dbReference>
<dbReference type="Gene3D" id="1.10.10.10">
    <property type="entry name" value="Winged helix-like DNA-binding domain superfamily/Winged helix DNA-binding domain"/>
    <property type="match status" value="1"/>
</dbReference>
<dbReference type="KEGG" id="azz:DEW08_27135"/>
<reference evidence="7" key="1">
    <citation type="submission" date="2018-05" db="EMBL/GenBank/DDBJ databases">
        <title>Azospirillum thermophila sp. nov., a novel isolated from hot spring.</title>
        <authorList>
            <person name="Zhao Z."/>
        </authorList>
    </citation>
    <scope>NUCLEOTIDE SEQUENCE [LARGE SCALE GENOMIC DNA]</scope>
    <source>
        <strain evidence="7">CFH 70021</strain>
        <plasmid evidence="7">unnamed2</plasmid>
    </source>
</reference>
<dbReference type="InterPro" id="IPR001347">
    <property type="entry name" value="SIS_dom"/>
</dbReference>
<evidence type="ECO:0000313" key="7">
    <source>
        <dbReference type="Proteomes" id="UP000245629"/>
    </source>
</evidence>
<dbReference type="GO" id="GO:0003677">
    <property type="term" value="F:DNA binding"/>
    <property type="evidence" value="ECO:0007669"/>
    <property type="project" value="UniProtKB-KW"/>
</dbReference>
<dbReference type="OrthoDB" id="8582409at2"/>
<dbReference type="Gene3D" id="3.40.50.10490">
    <property type="entry name" value="Glucose-6-phosphate isomerase like protein, domain 1"/>
    <property type="match status" value="1"/>
</dbReference>
<dbReference type="PROSITE" id="PS51464">
    <property type="entry name" value="SIS"/>
    <property type="match status" value="1"/>
</dbReference>
<accession>A0A2S2CYS7</accession>
<keyword evidence="2" id="KW-0238">DNA-binding</keyword>
<dbReference type="PROSITE" id="PS51071">
    <property type="entry name" value="HTH_RPIR"/>
    <property type="match status" value="1"/>
</dbReference>
<evidence type="ECO:0000256" key="3">
    <source>
        <dbReference type="ARBA" id="ARBA00023163"/>
    </source>
</evidence>
<dbReference type="PANTHER" id="PTHR30514:SF1">
    <property type="entry name" value="HTH-TYPE TRANSCRIPTIONAL REGULATOR HEXR-RELATED"/>
    <property type="match status" value="1"/>
</dbReference>
<dbReference type="SUPFAM" id="SSF53697">
    <property type="entry name" value="SIS domain"/>
    <property type="match status" value="1"/>
</dbReference>
<dbReference type="InterPro" id="IPR035472">
    <property type="entry name" value="RpiR-like_SIS"/>
</dbReference>
<dbReference type="GO" id="GO:0097367">
    <property type="term" value="F:carbohydrate derivative binding"/>
    <property type="evidence" value="ECO:0007669"/>
    <property type="project" value="InterPro"/>
</dbReference>
<dbReference type="InterPro" id="IPR036388">
    <property type="entry name" value="WH-like_DNA-bd_sf"/>
</dbReference>
<dbReference type="InterPro" id="IPR047640">
    <property type="entry name" value="RpiR-like"/>
</dbReference>
<dbReference type="InterPro" id="IPR009057">
    <property type="entry name" value="Homeodomain-like_sf"/>
</dbReference>
<evidence type="ECO:0000313" key="6">
    <source>
        <dbReference type="EMBL" id="AWK89664.1"/>
    </source>
</evidence>
<sequence length="278" mass="30302">MLTRIEALRDQFRPSERKLAEYVLAQPGEVINLHMADLAKRVGVSEPTIARFCATLGCSGFREFKIKLAQNIAGGMPFIHQDVRPEDRAEAIIGKLADRTINNLMKVRANLSASAVERAADLMARARRIEFYGAGNSGIVAQDIQHKFFRLGIPTVAYIDPHVYNMSALSLSRGDVVVTVSNSGRARDIIESAENALSVGADVIALTCSGSPLARIATVALLSDVVEDADIFVPMTSRMAHLLIGDILTVAVALRKGEALQERLARNKQAVRQRRIVS</sequence>
<dbReference type="CDD" id="cd05013">
    <property type="entry name" value="SIS_RpiR"/>
    <property type="match status" value="1"/>
</dbReference>
<proteinExistence type="predicted"/>
<dbReference type="GO" id="GO:1901135">
    <property type="term" value="P:carbohydrate derivative metabolic process"/>
    <property type="evidence" value="ECO:0007669"/>
    <property type="project" value="InterPro"/>
</dbReference>
<keyword evidence="1" id="KW-0805">Transcription regulation</keyword>
<organism evidence="6 7">
    <name type="scientific">Azospirillum thermophilum</name>
    <dbReference type="NCBI Taxonomy" id="2202148"/>
    <lineage>
        <taxon>Bacteria</taxon>
        <taxon>Pseudomonadati</taxon>
        <taxon>Pseudomonadota</taxon>
        <taxon>Alphaproteobacteria</taxon>
        <taxon>Rhodospirillales</taxon>
        <taxon>Azospirillaceae</taxon>
        <taxon>Azospirillum</taxon>
    </lineage>
</organism>
<dbReference type="InterPro" id="IPR046348">
    <property type="entry name" value="SIS_dom_sf"/>
</dbReference>
<dbReference type="InterPro" id="IPR000281">
    <property type="entry name" value="HTH_RpiR"/>
</dbReference>
<evidence type="ECO:0000259" key="5">
    <source>
        <dbReference type="PROSITE" id="PS51464"/>
    </source>
</evidence>
<dbReference type="Pfam" id="PF01380">
    <property type="entry name" value="SIS"/>
    <property type="match status" value="1"/>
</dbReference>
<feature type="domain" description="SIS" evidence="5">
    <location>
        <begin position="119"/>
        <end position="258"/>
    </location>
</feature>